<organism evidence="1 2">
    <name type="scientific">Rhododendron molle</name>
    <name type="common">Chinese azalea</name>
    <name type="synonym">Azalea mollis</name>
    <dbReference type="NCBI Taxonomy" id="49168"/>
    <lineage>
        <taxon>Eukaryota</taxon>
        <taxon>Viridiplantae</taxon>
        <taxon>Streptophyta</taxon>
        <taxon>Embryophyta</taxon>
        <taxon>Tracheophyta</taxon>
        <taxon>Spermatophyta</taxon>
        <taxon>Magnoliopsida</taxon>
        <taxon>eudicotyledons</taxon>
        <taxon>Gunneridae</taxon>
        <taxon>Pentapetalae</taxon>
        <taxon>asterids</taxon>
        <taxon>Ericales</taxon>
        <taxon>Ericaceae</taxon>
        <taxon>Ericoideae</taxon>
        <taxon>Rhodoreae</taxon>
        <taxon>Rhododendron</taxon>
    </lineage>
</organism>
<proteinExistence type="predicted"/>
<protein>
    <submittedName>
        <fullName evidence="1">Uncharacterized protein</fullName>
    </submittedName>
</protein>
<keyword evidence="2" id="KW-1185">Reference proteome</keyword>
<comment type="caution">
    <text evidence="1">The sequence shown here is derived from an EMBL/GenBank/DDBJ whole genome shotgun (WGS) entry which is preliminary data.</text>
</comment>
<sequence>MFNGMMDPALIKLAQEQMGRMSPAELTRIQQQMMSNPDLMKMASESMKNMRAEDLRNAAEQLKYTRPEDMVEIGEKMANASPEEIAAMRTKNGLVAEVTDMSNGLMHPCLTRFGHVSDLPKYGNELHSQGRYKEAVQKYLLAKKNLKSIPSSKGRVLLLACSLNMMSCYLKTRQYDECIKEGTEALAGDAENVKALYRRGQAYKELGQLEDAVSDLSKAHEVSPEDETIVDVLRDAKERLVREGGGSTSRRLVIEEITEEEETVSSENYDGSTAKYSVSPPQETSGSSKSQAGINIEAPSTNAECVQALKDDPEAMRSFQNFMSRADPETLASMSGGNAEGISPDMIKTASNMISRMSPQELQKMLQMASSFQGENNPFVKGVSSDNSFRPGPVPTDVTPDMMKMASDMMSKMPAEELQKMFEMASSLKGKDSVSTASALKSNGFRSDTGSKQSRESFSVRGDHTGESSSSNGFSNSRSVPQSSFPNSTADLQQQMQNQMNDPAMRQMFTSMIKNMSPDMMANMGEQFGLKLSREDAEKAQQAMSSLSPDTLDKMMKWADRIQRGVEVARKTKNWLLGKPGMIMAIFMLILAFILHRLGYIGS</sequence>
<evidence type="ECO:0000313" key="2">
    <source>
        <dbReference type="Proteomes" id="UP001062846"/>
    </source>
</evidence>
<gene>
    <name evidence="1" type="ORF">RHMOL_Rhmol13G0266000</name>
</gene>
<dbReference type="EMBL" id="CM046400">
    <property type="protein sequence ID" value="KAI8525890.1"/>
    <property type="molecule type" value="Genomic_DNA"/>
</dbReference>
<reference evidence="1" key="1">
    <citation type="submission" date="2022-02" db="EMBL/GenBank/DDBJ databases">
        <title>Plant Genome Project.</title>
        <authorList>
            <person name="Zhang R.-G."/>
        </authorList>
    </citation>
    <scope>NUCLEOTIDE SEQUENCE</scope>
    <source>
        <strain evidence="1">AT1</strain>
    </source>
</reference>
<name>A0ACC0LB80_RHOML</name>
<accession>A0ACC0LB80</accession>
<evidence type="ECO:0000313" key="1">
    <source>
        <dbReference type="EMBL" id="KAI8525890.1"/>
    </source>
</evidence>
<dbReference type="Proteomes" id="UP001062846">
    <property type="component" value="Chromosome 13"/>
</dbReference>